<dbReference type="PANTHER" id="PTHR42748:SF14">
    <property type="entry name" value="SNOAL-LIKE DOMAIN-CONTAINING PROTEIN"/>
    <property type="match status" value="1"/>
</dbReference>
<dbReference type="Gene3D" id="3.40.50.720">
    <property type="entry name" value="NAD(P)-binding Rossmann-like Domain"/>
    <property type="match status" value="1"/>
</dbReference>
<dbReference type="SUPFAM" id="SSF51735">
    <property type="entry name" value="NAD(P)-binding Rossmann-fold domains"/>
    <property type="match status" value="1"/>
</dbReference>
<dbReference type="PANTHER" id="PTHR42748">
    <property type="entry name" value="NITROGEN METABOLITE REPRESSION PROTEIN NMRA FAMILY MEMBER"/>
    <property type="match status" value="1"/>
</dbReference>
<gene>
    <name evidence="4" type="ORF">H2200_002367</name>
</gene>
<proteinExistence type="inferred from homology"/>
<dbReference type="InterPro" id="IPR036291">
    <property type="entry name" value="NAD(P)-bd_dom_sf"/>
</dbReference>
<dbReference type="Proteomes" id="UP001172673">
    <property type="component" value="Unassembled WGS sequence"/>
</dbReference>
<organism evidence="4 5">
    <name type="scientific">Cladophialophora chaetospira</name>
    <dbReference type="NCBI Taxonomy" id="386627"/>
    <lineage>
        <taxon>Eukaryota</taxon>
        <taxon>Fungi</taxon>
        <taxon>Dikarya</taxon>
        <taxon>Ascomycota</taxon>
        <taxon>Pezizomycotina</taxon>
        <taxon>Eurotiomycetes</taxon>
        <taxon>Chaetothyriomycetidae</taxon>
        <taxon>Chaetothyriales</taxon>
        <taxon>Herpotrichiellaceae</taxon>
        <taxon>Cladophialophora</taxon>
    </lineage>
</organism>
<reference evidence="4" key="1">
    <citation type="submission" date="2022-10" db="EMBL/GenBank/DDBJ databases">
        <title>Culturing micro-colonial fungi from biological soil crusts in the Mojave desert and describing Neophaeococcomyces mojavensis, and introducing the new genera and species Taxawa tesnikishii.</title>
        <authorList>
            <person name="Kurbessoian T."/>
            <person name="Stajich J.E."/>
        </authorList>
    </citation>
    <scope>NUCLEOTIDE SEQUENCE</scope>
    <source>
        <strain evidence="4">TK_41</strain>
    </source>
</reference>
<comment type="similarity">
    <text evidence="1">Belongs to the NmrA-type oxidoreductase family.</text>
</comment>
<accession>A0AA38XJP7</accession>
<evidence type="ECO:0000256" key="1">
    <source>
        <dbReference type="ARBA" id="ARBA00006328"/>
    </source>
</evidence>
<keyword evidence="5" id="KW-1185">Reference proteome</keyword>
<dbReference type="InterPro" id="IPR008030">
    <property type="entry name" value="NmrA-like"/>
</dbReference>
<evidence type="ECO:0000313" key="4">
    <source>
        <dbReference type="EMBL" id="KAJ9614231.1"/>
    </source>
</evidence>
<dbReference type="EMBL" id="JAPDRK010000003">
    <property type="protein sequence ID" value="KAJ9614231.1"/>
    <property type="molecule type" value="Genomic_DNA"/>
</dbReference>
<dbReference type="AlphaFoldDB" id="A0AA38XJP7"/>
<dbReference type="Pfam" id="PF05368">
    <property type="entry name" value="NmrA"/>
    <property type="match status" value="1"/>
</dbReference>
<protein>
    <recommendedName>
        <fullName evidence="3">NmrA-like domain-containing protein</fullName>
    </recommendedName>
</protein>
<name>A0AA38XJP7_9EURO</name>
<sequence>MTEALKQLEVVKVIVFGGTGAQGLSIVKALAPYTRYELSILTRDPGSQKAIEVRNKYDVRLIAGSYATEGGLRTAFKDQDVCYFNIDSFAVGEPQEYFWTFRAYEIAIQSQLKLFIYTGSGRDRLADHGFAEAYRNSHNVVSSRLSQWLATQSVERLPWSIVHGGVYAEMLNTLLRPVKDEQGIRFAPPVNKDSVIPLIPLEMYGIRVRWILENPEKSIGKRLSAASFHVTFPEIAAAFSKVNSVAARFEPSTIDEWMSKASASIPVDDTLPRGSSKDDPTTFTFRKSFTAWWNLWRDSLEDMKEAEEADRWADEYYPERLKTIEEWMRMSNYGSSLS</sequence>
<dbReference type="GO" id="GO:0005634">
    <property type="term" value="C:nucleus"/>
    <property type="evidence" value="ECO:0007669"/>
    <property type="project" value="TreeGrafter"/>
</dbReference>
<evidence type="ECO:0000259" key="3">
    <source>
        <dbReference type="Pfam" id="PF05368"/>
    </source>
</evidence>
<feature type="domain" description="NmrA-like" evidence="3">
    <location>
        <begin position="12"/>
        <end position="87"/>
    </location>
</feature>
<comment type="caution">
    <text evidence="4">The sequence shown here is derived from an EMBL/GenBank/DDBJ whole genome shotgun (WGS) entry which is preliminary data.</text>
</comment>
<keyword evidence="2" id="KW-0521">NADP</keyword>
<dbReference type="InterPro" id="IPR051164">
    <property type="entry name" value="NmrA-like_oxidored"/>
</dbReference>
<evidence type="ECO:0000256" key="2">
    <source>
        <dbReference type="ARBA" id="ARBA00022857"/>
    </source>
</evidence>
<evidence type="ECO:0000313" key="5">
    <source>
        <dbReference type="Proteomes" id="UP001172673"/>
    </source>
</evidence>